<feature type="region of interest" description="Disordered" evidence="8">
    <location>
        <begin position="58"/>
        <end position="80"/>
    </location>
</feature>
<dbReference type="EMBL" id="CAXAMM010028191">
    <property type="protein sequence ID" value="CAK9062372.1"/>
    <property type="molecule type" value="Genomic_DNA"/>
</dbReference>
<dbReference type="Gene3D" id="2.60.120.10">
    <property type="entry name" value="Jelly Rolls"/>
    <property type="match status" value="1"/>
</dbReference>
<feature type="transmembrane region" description="Helical" evidence="9">
    <location>
        <begin position="335"/>
        <end position="356"/>
    </location>
</feature>
<feature type="region of interest" description="Disordered" evidence="8">
    <location>
        <begin position="679"/>
        <end position="707"/>
    </location>
</feature>
<comment type="subcellular location">
    <subcellularLocation>
        <location evidence="1">Membrane</location>
        <topology evidence="1">Multi-pass membrane protein</topology>
    </subcellularLocation>
</comment>
<dbReference type="InterPro" id="IPR000595">
    <property type="entry name" value="cNMP-bd_dom"/>
</dbReference>
<dbReference type="InterPro" id="IPR014710">
    <property type="entry name" value="RmlC-like_jellyroll"/>
</dbReference>
<name>A0ABP0NHM5_9DINO</name>
<keyword evidence="6 9" id="KW-0472">Membrane</keyword>
<dbReference type="InterPro" id="IPR003938">
    <property type="entry name" value="K_chnl_volt-dep_EAG/ELK/ERG"/>
</dbReference>
<evidence type="ECO:0000256" key="4">
    <source>
        <dbReference type="ARBA" id="ARBA00022989"/>
    </source>
</evidence>
<feature type="transmembrane region" description="Helical" evidence="9">
    <location>
        <begin position="270"/>
        <end position="291"/>
    </location>
</feature>
<evidence type="ECO:0000256" key="9">
    <source>
        <dbReference type="SAM" id="Phobius"/>
    </source>
</evidence>
<feature type="transmembrane region" description="Helical" evidence="9">
    <location>
        <begin position="1008"/>
        <end position="1033"/>
    </location>
</feature>
<keyword evidence="2" id="KW-0813">Transport</keyword>
<dbReference type="Proteomes" id="UP001642464">
    <property type="component" value="Unassembled WGS sequence"/>
</dbReference>
<gene>
    <name evidence="11" type="ORF">SCF082_LOCUS32506</name>
</gene>
<keyword evidence="12" id="KW-1185">Reference proteome</keyword>
<dbReference type="PANTHER" id="PTHR47823">
    <property type="entry name" value="ION_TRANS DOMAIN-CONTAINING PROTEIN"/>
    <property type="match status" value="1"/>
</dbReference>
<dbReference type="GO" id="GO:0034220">
    <property type="term" value="P:monoatomic ion transmembrane transport"/>
    <property type="evidence" value="ECO:0007669"/>
    <property type="project" value="UniProtKB-KW"/>
</dbReference>
<evidence type="ECO:0000256" key="6">
    <source>
        <dbReference type="ARBA" id="ARBA00023136"/>
    </source>
</evidence>
<evidence type="ECO:0000313" key="11">
    <source>
        <dbReference type="EMBL" id="CAK9062372.1"/>
    </source>
</evidence>
<evidence type="ECO:0000313" key="12">
    <source>
        <dbReference type="Proteomes" id="UP001642464"/>
    </source>
</evidence>
<feature type="transmembrane region" description="Helical" evidence="9">
    <location>
        <begin position="363"/>
        <end position="387"/>
    </location>
</feature>
<evidence type="ECO:0000256" key="1">
    <source>
        <dbReference type="ARBA" id="ARBA00004141"/>
    </source>
</evidence>
<dbReference type="PRINTS" id="PR01463">
    <property type="entry name" value="EAGCHANLFMLY"/>
</dbReference>
<feature type="transmembrane region" description="Helical" evidence="9">
    <location>
        <begin position="152"/>
        <end position="175"/>
    </location>
</feature>
<evidence type="ECO:0000256" key="8">
    <source>
        <dbReference type="SAM" id="MobiDB-lite"/>
    </source>
</evidence>
<dbReference type="Pfam" id="PF00520">
    <property type="entry name" value="Ion_trans"/>
    <property type="match status" value="2"/>
</dbReference>
<protein>
    <submittedName>
        <fullName evidence="11">Potassium channel AKT2</fullName>
    </submittedName>
</protein>
<dbReference type="SUPFAM" id="SSF81324">
    <property type="entry name" value="Voltage-gated potassium channels"/>
    <property type="match status" value="2"/>
</dbReference>
<evidence type="ECO:0000256" key="5">
    <source>
        <dbReference type="ARBA" id="ARBA00023065"/>
    </source>
</evidence>
<evidence type="ECO:0000256" key="3">
    <source>
        <dbReference type="ARBA" id="ARBA00022692"/>
    </source>
</evidence>
<keyword evidence="7 11" id="KW-0407">Ion channel</keyword>
<keyword evidence="4 9" id="KW-1133">Transmembrane helix</keyword>
<sequence>MAARIVLQQILQNEQRRSRGNPRTQRICATGLPSASEAGEEEGFLQTLKSSIEARVPSVHGAPAGTGGTGNTGEEDSDFQECRGNARDGAYETGAIEVTSFESLSDQGRTPKRCFIISPRDPWKVCWDVFIGVLIVYTIISLTWRIGFDQEAYGAALAVEYSIDFLFAVDTVLCFRTGFYMEDILVTDWWEIAKRYCMTYFLFDLLSWFPIDLLVQVFTGDEVGSEMRSVKLMKFVRLVRLAKLMRLFKLNRFLVILEEKLNLKPAMIRMVRLIINIVFLAHLLACMWHFIALPACGEESEDVEATGPCPEVEHDSLPNWIRDLNVDKFGLVSKYIASFHFITATMMAVGYGDIWARNTEERLFCIVLQLFGATAFGFILSSVTSLLESANPRANETNKRVNEIKEWCAGRHIPRHLRTAIREHTQYVLQKKSIFNEAEILANMPTSIRMDIIQNSYSEWLRILERPFHEEDLALRMELVQLMTPQQVPQNEVMIEEGEITAEVYVVLHGCLEAVCSRSADPTPSNWAHQCLKRSEMSSPLEETLSEESVEEQEVLCGLYRSSDLIGHVVAAPVMVRGLSSRTDVLAINKDCLADVLLRFPEAMARVEANEEKAKAEMVKVLSSPLRTNPFDERDAKSLVLLRGVATGAEELPPVVLSVDRAVPIPLALLRLASSDTKEEMNSEPGIRKARPSIELPSPPLTPSNAAKKRLTSRTLGSLTSAGTKSSRNSAYPVLLSTRRMNALTKEIELTEETEGCLLARYIIPPNFWWKLRWDILVGALIIYSILIIPWRICFDIEPDVVATVVDVLVDIIFGIDLVFCFRTAFIDGDGTIDTVTWHIGRRYLRTWFTFDLLSTLPVDRFVEALTGHGGAEARALKMIRMVRLIRLLKLARMLKMGKLVQRIEDMLDLSPLTLRCINLGTKLTVMSHFLGCFWFFVSTHGDPEADQCQSGLLECNSTLPGTTWWEEVNIKPDDKFDQYIASIYWAFTTMTTVGYGDIHPRSDRERVYAIVAMIFGATMFGYIIGSIAALAGQERGIEALTKKRLSLVRVFCEEQRVSENKVREVMKHYQFFYKERSPFNETALMMDLPNWIRKKVARHIHREAISKLGIFVGAVC</sequence>
<dbReference type="SUPFAM" id="SSF51206">
    <property type="entry name" value="cAMP-binding domain-like"/>
    <property type="match status" value="1"/>
</dbReference>
<feature type="transmembrane region" description="Helical" evidence="9">
    <location>
        <begin position="125"/>
        <end position="146"/>
    </location>
</feature>
<evidence type="ECO:0000256" key="7">
    <source>
        <dbReference type="ARBA" id="ARBA00023303"/>
    </source>
</evidence>
<keyword evidence="3 9" id="KW-0812">Transmembrane</keyword>
<dbReference type="Gene3D" id="1.10.287.630">
    <property type="entry name" value="Helix hairpin bin"/>
    <property type="match status" value="1"/>
</dbReference>
<proteinExistence type="predicted"/>
<dbReference type="Gene3D" id="1.10.287.70">
    <property type="match status" value="2"/>
</dbReference>
<dbReference type="PANTHER" id="PTHR47823:SF9">
    <property type="entry name" value="CHROMOSOME UNDETERMINED SCAFFOLD_10, WHOLE GENOME SHOTGUN SEQUENCE"/>
    <property type="match status" value="1"/>
</dbReference>
<feature type="domain" description="Cyclic nucleotide-binding" evidence="10">
    <location>
        <begin position="467"/>
        <end position="513"/>
    </location>
</feature>
<organism evidence="11 12">
    <name type="scientific">Durusdinium trenchii</name>
    <dbReference type="NCBI Taxonomy" id="1381693"/>
    <lineage>
        <taxon>Eukaryota</taxon>
        <taxon>Sar</taxon>
        <taxon>Alveolata</taxon>
        <taxon>Dinophyceae</taxon>
        <taxon>Suessiales</taxon>
        <taxon>Symbiodiniaceae</taxon>
        <taxon>Durusdinium</taxon>
    </lineage>
</organism>
<dbReference type="InterPro" id="IPR005821">
    <property type="entry name" value="Ion_trans_dom"/>
</dbReference>
<evidence type="ECO:0000256" key="2">
    <source>
        <dbReference type="ARBA" id="ARBA00022448"/>
    </source>
</evidence>
<comment type="caution">
    <text evidence="11">The sequence shown here is derived from an EMBL/GenBank/DDBJ whole genome shotgun (WGS) entry which is preliminary data.</text>
</comment>
<keyword evidence="5" id="KW-0406">Ion transport</keyword>
<dbReference type="InterPro" id="IPR018490">
    <property type="entry name" value="cNMP-bd_dom_sf"/>
</dbReference>
<evidence type="ECO:0000259" key="10">
    <source>
        <dbReference type="PROSITE" id="PS50042"/>
    </source>
</evidence>
<reference evidence="11 12" key="1">
    <citation type="submission" date="2024-02" db="EMBL/GenBank/DDBJ databases">
        <authorList>
            <person name="Chen Y."/>
            <person name="Shah S."/>
            <person name="Dougan E. K."/>
            <person name="Thang M."/>
            <person name="Chan C."/>
        </authorList>
    </citation>
    <scope>NUCLEOTIDE SEQUENCE [LARGE SCALE GENOMIC DNA]</scope>
</reference>
<dbReference type="PROSITE" id="PS50042">
    <property type="entry name" value="CNMP_BINDING_3"/>
    <property type="match status" value="1"/>
</dbReference>
<accession>A0ABP0NHM5</accession>